<reference evidence="3 4" key="1">
    <citation type="submission" date="2023-04" db="EMBL/GenBank/DDBJ databases">
        <title>Genome of Basidiobolus ranarum AG-B5.</title>
        <authorList>
            <person name="Stajich J.E."/>
            <person name="Carter-House D."/>
            <person name="Gryganskyi A."/>
        </authorList>
    </citation>
    <scope>NUCLEOTIDE SEQUENCE [LARGE SCALE GENOMIC DNA]</scope>
    <source>
        <strain evidence="3 4">AG-B5</strain>
    </source>
</reference>
<dbReference type="Proteomes" id="UP001479436">
    <property type="component" value="Unassembled WGS sequence"/>
</dbReference>
<protein>
    <submittedName>
        <fullName evidence="3">Uncharacterized protein</fullName>
    </submittedName>
</protein>
<accession>A0ABR2VKT3</accession>
<feature type="compositionally biased region" description="Low complexity" evidence="1">
    <location>
        <begin position="139"/>
        <end position="154"/>
    </location>
</feature>
<organism evidence="3 4">
    <name type="scientific">Basidiobolus ranarum</name>
    <dbReference type="NCBI Taxonomy" id="34480"/>
    <lineage>
        <taxon>Eukaryota</taxon>
        <taxon>Fungi</taxon>
        <taxon>Fungi incertae sedis</taxon>
        <taxon>Zoopagomycota</taxon>
        <taxon>Entomophthoromycotina</taxon>
        <taxon>Basidiobolomycetes</taxon>
        <taxon>Basidiobolales</taxon>
        <taxon>Basidiobolaceae</taxon>
        <taxon>Basidiobolus</taxon>
    </lineage>
</organism>
<keyword evidence="4" id="KW-1185">Reference proteome</keyword>
<gene>
    <name evidence="3" type="ORF">K7432_017709</name>
</gene>
<evidence type="ECO:0000313" key="3">
    <source>
        <dbReference type="EMBL" id="KAK9667544.1"/>
    </source>
</evidence>
<sequence>MHFSSIRLLFVLSSATVIAGASVAERDYFPSHHSNQYEASKVWNNQEYPEWRSDRDGYDSRHENHGNRRYSDYHQGNENDNEDDQDYDIEHNDYNRGGNIYENHRDRYRNDSHHDKEDWNYDNEDNRKGRDRYRDNVPSGEDISGENGSSNSGSPAGGDGEVPSSQENVDLSAGNGTGETAGSKETAKPGSSPAGDGCTRHQS</sequence>
<feature type="compositionally biased region" description="Basic and acidic residues" evidence="1">
    <location>
        <begin position="54"/>
        <end position="77"/>
    </location>
</feature>
<feature type="compositionally biased region" description="Basic and acidic residues" evidence="1">
    <location>
        <begin position="102"/>
        <end position="135"/>
    </location>
</feature>
<feature type="region of interest" description="Disordered" evidence="1">
    <location>
        <begin position="54"/>
        <end position="203"/>
    </location>
</feature>
<feature type="signal peptide" evidence="2">
    <location>
        <begin position="1"/>
        <end position="20"/>
    </location>
</feature>
<comment type="caution">
    <text evidence="3">The sequence shown here is derived from an EMBL/GenBank/DDBJ whole genome shotgun (WGS) entry which is preliminary data.</text>
</comment>
<evidence type="ECO:0000256" key="2">
    <source>
        <dbReference type="SAM" id="SignalP"/>
    </source>
</evidence>
<keyword evidence="2" id="KW-0732">Signal</keyword>
<proteinExistence type="predicted"/>
<feature type="chain" id="PRO_5045243724" evidence="2">
    <location>
        <begin position="21"/>
        <end position="203"/>
    </location>
</feature>
<evidence type="ECO:0000313" key="4">
    <source>
        <dbReference type="Proteomes" id="UP001479436"/>
    </source>
</evidence>
<evidence type="ECO:0000256" key="1">
    <source>
        <dbReference type="SAM" id="MobiDB-lite"/>
    </source>
</evidence>
<name>A0ABR2VKT3_9FUNG</name>
<dbReference type="EMBL" id="JASJQH010011072">
    <property type="protein sequence ID" value="KAK9667544.1"/>
    <property type="molecule type" value="Genomic_DNA"/>
</dbReference>